<dbReference type="Proteomes" id="UP000249616">
    <property type="component" value="Plasmid unnamed1"/>
</dbReference>
<evidence type="ECO:0000313" key="2">
    <source>
        <dbReference type="EMBL" id="AWW43091.1"/>
    </source>
</evidence>
<protein>
    <submittedName>
        <fullName evidence="2">Uncharacterized protein</fullName>
    </submittedName>
</protein>
<evidence type="ECO:0000313" key="3">
    <source>
        <dbReference type="Proteomes" id="UP000249616"/>
    </source>
</evidence>
<accession>A0A2Z4JDG3</accession>
<keyword evidence="1" id="KW-0812">Transmembrane</keyword>
<dbReference type="RefSeq" id="WP_053758806.1">
    <property type="nucleotide sequence ID" value="NZ_CBDRHE010000050.1"/>
</dbReference>
<geneLocation type="plasmid" evidence="2 3">
    <name>unnamed1</name>
</geneLocation>
<dbReference type="KEGG" id="scad:DN051_41425"/>
<organism evidence="2 3">
    <name type="scientific">Streptomyces cadmiisoli</name>
    <dbReference type="NCBI Taxonomy" id="2184053"/>
    <lineage>
        <taxon>Bacteria</taxon>
        <taxon>Bacillati</taxon>
        <taxon>Actinomycetota</taxon>
        <taxon>Actinomycetes</taxon>
        <taxon>Kitasatosporales</taxon>
        <taxon>Streptomycetaceae</taxon>
        <taxon>Streptomyces</taxon>
        <taxon>Streptomyces aurantiacus group</taxon>
    </lineage>
</organism>
<dbReference type="AlphaFoldDB" id="A0A2Z4JDG3"/>
<gene>
    <name evidence="2" type="ORF">DN051_41425</name>
</gene>
<dbReference type="EMBL" id="CP030074">
    <property type="protein sequence ID" value="AWW43091.1"/>
    <property type="molecule type" value="Genomic_DNA"/>
</dbReference>
<keyword evidence="2" id="KW-0614">Plasmid</keyword>
<keyword evidence="1" id="KW-0472">Membrane</keyword>
<keyword evidence="3" id="KW-1185">Reference proteome</keyword>
<sequence length="222" mass="22987">MRVLSPASPASPAGGVLRGLRAGALAVLCVLLPLAGHVLSQGHAPGWLMVVATAAVAVPGAAVLTRRQLTDTQLLGTLAVAQLVHHLAYALPGACAAAARADGPGGAAWLLEHLPVAELPPGGLPAGHLIALLLAARLLGVTERLLWQSRPLLTAVRRLLLFIWPVFGRAFGTGPRVAFRVSTSPLRSAVMARHHAGRAPPRRGRASLTFFRPMPIGGPCLP</sequence>
<reference evidence="3" key="1">
    <citation type="submission" date="2018-06" db="EMBL/GenBank/DDBJ databases">
        <authorList>
            <person name="Li K."/>
        </authorList>
    </citation>
    <scope>NUCLEOTIDE SEQUENCE [LARGE SCALE GENOMIC DNA]</scope>
    <source>
        <strain evidence="3">ZFG47</strain>
        <plasmid evidence="3">unnamed1</plasmid>
    </source>
</reference>
<name>A0A2Z4JDG3_9ACTN</name>
<feature type="transmembrane region" description="Helical" evidence="1">
    <location>
        <begin position="46"/>
        <end position="65"/>
    </location>
</feature>
<keyword evidence="1" id="KW-1133">Transmembrane helix</keyword>
<feature type="transmembrane region" description="Helical" evidence="1">
    <location>
        <begin position="20"/>
        <end position="39"/>
    </location>
</feature>
<evidence type="ECO:0000256" key="1">
    <source>
        <dbReference type="SAM" id="Phobius"/>
    </source>
</evidence>
<proteinExistence type="predicted"/>
<dbReference type="GeneID" id="32597454"/>